<evidence type="ECO:0000313" key="3">
    <source>
        <dbReference type="Proteomes" id="UP000003163"/>
    </source>
</evidence>
<organism evidence="2 3">
    <name type="scientific">Edhazardia aedis (strain USNM 41457)</name>
    <name type="common">Microsporidian parasite</name>
    <dbReference type="NCBI Taxonomy" id="1003232"/>
    <lineage>
        <taxon>Eukaryota</taxon>
        <taxon>Fungi</taxon>
        <taxon>Fungi incertae sedis</taxon>
        <taxon>Microsporidia</taxon>
        <taxon>Edhazardia</taxon>
    </lineage>
</organism>
<reference evidence="3" key="2">
    <citation type="submission" date="2015-07" db="EMBL/GenBank/DDBJ databases">
        <title>Contrasting host-pathogen interactions and genome evolution in two generalist and specialist microsporidian pathogens of mosquitoes.</title>
        <authorList>
            <consortium name="The Broad Institute Genomics Platform"/>
            <consortium name="The Broad Institute Genome Sequencing Center for Infectious Disease"/>
            <person name="Cuomo C.A."/>
            <person name="Sanscrainte N.D."/>
            <person name="Goldberg J.M."/>
            <person name="Heiman D."/>
            <person name="Young S."/>
            <person name="Zeng Q."/>
            <person name="Becnel J.J."/>
            <person name="Birren B.W."/>
        </authorList>
    </citation>
    <scope>NUCLEOTIDE SEQUENCE [LARGE SCALE GENOMIC DNA]</scope>
    <source>
        <strain evidence="3">USNM 41457</strain>
    </source>
</reference>
<protein>
    <submittedName>
        <fullName evidence="2">Uncharacterized protein</fullName>
    </submittedName>
</protein>
<proteinExistence type="predicted"/>
<keyword evidence="1" id="KW-0472">Membrane</keyword>
<dbReference type="EMBL" id="AFBI03000017">
    <property type="protein sequence ID" value="EJW04576.1"/>
    <property type="molecule type" value="Genomic_DNA"/>
</dbReference>
<name>J9DA29_EDHAE</name>
<evidence type="ECO:0000313" key="2">
    <source>
        <dbReference type="EMBL" id="EJW04576.1"/>
    </source>
</evidence>
<accession>J9DA29</accession>
<keyword evidence="3" id="KW-1185">Reference proteome</keyword>
<dbReference type="InParanoid" id="J9DA29"/>
<reference evidence="2 3" key="1">
    <citation type="submission" date="2011-08" db="EMBL/GenBank/DDBJ databases">
        <authorList>
            <person name="Liu Z.J."/>
            <person name="Shi F.L."/>
            <person name="Lu J.Q."/>
            <person name="Li M."/>
            <person name="Wang Z.L."/>
        </authorList>
    </citation>
    <scope>NUCLEOTIDE SEQUENCE [LARGE SCALE GENOMIC DNA]</scope>
    <source>
        <strain evidence="2 3">USNM 41457</strain>
    </source>
</reference>
<dbReference type="HOGENOM" id="CLU_1510579_0_0_1"/>
<dbReference type="Proteomes" id="UP000003163">
    <property type="component" value="Unassembled WGS sequence"/>
</dbReference>
<comment type="caution">
    <text evidence="2">The sequence shown here is derived from an EMBL/GenBank/DDBJ whole genome shotgun (WGS) entry which is preliminary data.</text>
</comment>
<dbReference type="VEuPathDB" id="MicrosporidiaDB:EDEG_01225"/>
<keyword evidence="1" id="KW-0812">Transmembrane</keyword>
<feature type="transmembrane region" description="Helical" evidence="1">
    <location>
        <begin position="147"/>
        <end position="171"/>
    </location>
</feature>
<gene>
    <name evidence="2" type="ORF">EDEG_01225</name>
</gene>
<feature type="transmembrane region" description="Helical" evidence="1">
    <location>
        <begin position="80"/>
        <end position="101"/>
    </location>
</feature>
<sequence>MRKHFVNKNAQKYYFKGKIADEFFKAVDQEKNKSTVNEENINADIEAPSIKTTIHASDEEKKINVKLWLQNEISKFSAQILILSISLNIFCMLIMTFLVYFLNSAKIIYFSFLLSSLLCCITCVISLVTILITIFKHGCLRLDKSYCFKYSLAGEFYLIAFVFYGAMFWYLKDITEQH</sequence>
<dbReference type="AlphaFoldDB" id="J9DA29"/>
<evidence type="ECO:0000256" key="1">
    <source>
        <dbReference type="SAM" id="Phobius"/>
    </source>
</evidence>
<keyword evidence="1" id="KW-1133">Transmembrane helix</keyword>
<feature type="transmembrane region" description="Helical" evidence="1">
    <location>
        <begin position="107"/>
        <end position="135"/>
    </location>
</feature>